<sequence length="466" mass="50874">MSASTVSITGNPSTATRRRHVEKKSADVIDFSSDPNNNFTGAASPAADKITVGGDASIRTEGPVSSRDAVVQARKPLPGSTTTARRTTAAAAATTTRKPTSKVLKPLWMTVISVLSKNLLLLLVLLGLVQIVRQLMLKNGATPAVDLVPGDYKGNMEKVEEFMRSTAKSMKMMQVQVDVLDRKIGDEIGSVKRDVGEQIEAKSLQLEAKLKELDGRTLNFESFMGDLRARMGEWLSKEELNEFIEELKKTNKNGDAVTLDEVRAFARGVVEREIEKHAADGIGRVDYALGTVGGLVLRHSETWAGASGWLSPLSKVHPDAQKMLIPSFGEPGQCFPLKGSNGFVQIKLRAPIIPEGVTLEHVAASVAYDRSSAPKDCRVSGWLENGVTSESALTGERMVLLTEFTYDLEKHNTQTFDVVDSAHSSIINLIRFEFASNHGNPNHTCIYRLRVHGREPHSVLMSKMQP</sequence>
<evidence type="ECO:0000256" key="3">
    <source>
        <dbReference type="ARBA" id="ARBA00022989"/>
    </source>
</evidence>
<dbReference type="InterPro" id="IPR012919">
    <property type="entry name" value="SUN_dom"/>
</dbReference>
<dbReference type="GO" id="GO:0016020">
    <property type="term" value="C:membrane"/>
    <property type="evidence" value="ECO:0007669"/>
    <property type="project" value="UniProtKB-SubCell"/>
</dbReference>
<dbReference type="PROSITE" id="PS51469">
    <property type="entry name" value="SUN"/>
    <property type="match status" value="1"/>
</dbReference>
<gene>
    <name evidence="8" type="ORF">OLC1_LOCUS12072</name>
</gene>
<evidence type="ECO:0000256" key="4">
    <source>
        <dbReference type="ARBA" id="ARBA00023136"/>
    </source>
</evidence>
<dbReference type="GO" id="GO:0043495">
    <property type="term" value="F:protein-membrane adaptor activity"/>
    <property type="evidence" value="ECO:0007669"/>
    <property type="project" value="TreeGrafter"/>
</dbReference>
<proteinExistence type="predicted"/>
<dbReference type="Gene3D" id="2.60.120.260">
    <property type="entry name" value="Galactose-binding domain-like"/>
    <property type="match status" value="1"/>
</dbReference>
<evidence type="ECO:0000259" key="7">
    <source>
        <dbReference type="PROSITE" id="PS51469"/>
    </source>
</evidence>
<dbReference type="InterPro" id="IPR045119">
    <property type="entry name" value="SUN1-5"/>
</dbReference>
<protein>
    <submittedName>
        <fullName evidence="8">OLC1v1001112C1</fullName>
    </submittedName>
</protein>
<evidence type="ECO:0000256" key="2">
    <source>
        <dbReference type="ARBA" id="ARBA00022692"/>
    </source>
</evidence>
<feature type="transmembrane region" description="Helical" evidence="6">
    <location>
        <begin position="107"/>
        <end position="129"/>
    </location>
</feature>
<evidence type="ECO:0000256" key="1">
    <source>
        <dbReference type="ARBA" id="ARBA00004370"/>
    </source>
</evidence>
<feature type="domain" description="SUN" evidence="7">
    <location>
        <begin position="282"/>
        <end position="456"/>
    </location>
</feature>
<dbReference type="PANTHER" id="PTHR12911">
    <property type="entry name" value="SAD1/UNC-84-LIKE PROTEIN-RELATED"/>
    <property type="match status" value="1"/>
</dbReference>
<dbReference type="GO" id="GO:0005635">
    <property type="term" value="C:nuclear envelope"/>
    <property type="evidence" value="ECO:0007669"/>
    <property type="project" value="UniProtKB-ARBA"/>
</dbReference>
<dbReference type="Pfam" id="PF07738">
    <property type="entry name" value="Sad1_UNC"/>
    <property type="match status" value="1"/>
</dbReference>
<name>A0AAV1D4I4_OLDCO</name>
<feature type="region of interest" description="Disordered" evidence="5">
    <location>
        <begin position="1"/>
        <end position="26"/>
    </location>
</feature>
<accession>A0AAV1D4I4</accession>
<keyword evidence="9" id="KW-1185">Reference proteome</keyword>
<comment type="subcellular location">
    <subcellularLocation>
        <location evidence="1">Membrane</location>
    </subcellularLocation>
</comment>
<reference evidence="8" key="1">
    <citation type="submission" date="2023-03" db="EMBL/GenBank/DDBJ databases">
        <authorList>
            <person name="Julca I."/>
        </authorList>
    </citation>
    <scope>NUCLEOTIDE SEQUENCE</scope>
</reference>
<feature type="compositionally biased region" description="Polar residues" evidence="5">
    <location>
        <begin position="1"/>
        <end position="15"/>
    </location>
</feature>
<organism evidence="8 9">
    <name type="scientific">Oldenlandia corymbosa var. corymbosa</name>
    <dbReference type="NCBI Taxonomy" id="529605"/>
    <lineage>
        <taxon>Eukaryota</taxon>
        <taxon>Viridiplantae</taxon>
        <taxon>Streptophyta</taxon>
        <taxon>Embryophyta</taxon>
        <taxon>Tracheophyta</taxon>
        <taxon>Spermatophyta</taxon>
        <taxon>Magnoliopsida</taxon>
        <taxon>eudicotyledons</taxon>
        <taxon>Gunneridae</taxon>
        <taxon>Pentapetalae</taxon>
        <taxon>asterids</taxon>
        <taxon>lamiids</taxon>
        <taxon>Gentianales</taxon>
        <taxon>Rubiaceae</taxon>
        <taxon>Rubioideae</taxon>
        <taxon>Spermacoceae</taxon>
        <taxon>Hedyotis-Oldenlandia complex</taxon>
        <taxon>Oldenlandia</taxon>
    </lineage>
</organism>
<evidence type="ECO:0000313" key="9">
    <source>
        <dbReference type="Proteomes" id="UP001161247"/>
    </source>
</evidence>
<keyword evidence="4 6" id="KW-0472">Membrane</keyword>
<dbReference type="EMBL" id="OX459121">
    <property type="protein sequence ID" value="CAI9102779.1"/>
    <property type="molecule type" value="Genomic_DNA"/>
</dbReference>
<evidence type="ECO:0000256" key="5">
    <source>
        <dbReference type="SAM" id="MobiDB-lite"/>
    </source>
</evidence>
<evidence type="ECO:0000313" key="8">
    <source>
        <dbReference type="EMBL" id="CAI9102779.1"/>
    </source>
</evidence>
<dbReference type="Proteomes" id="UP001161247">
    <property type="component" value="Chromosome 4"/>
</dbReference>
<keyword evidence="3 6" id="KW-1133">Transmembrane helix</keyword>
<evidence type="ECO:0000256" key="6">
    <source>
        <dbReference type="SAM" id="Phobius"/>
    </source>
</evidence>
<keyword evidence="2 6" id="KW-0812">Transmembrane</keyword>
<dbReference type="PANTHER" id="PTHR12911:SF8">
    <property type="entry name" value="KLAROID PROTEIN-RELATED"/>
    <property type="match status" value="1"/>
</dbReference>
<dbReference type="AlphaFoldDB" id="A0AAV1D4I4"/>